<dbReference type="InterPro" id="IPR036412">
    <property type="entry name" value="HAD-like_sf"/>
</dbReference>
<comment type="subcellular location">
    <subcellularLocation>
        <location evidence="1">Vacuole membrane</location>
        <topology evidence="1">Multi-pass membrane protein</topology>
    </subcellularLocation>
</comment>
<protein>
    <recommendedName>
        <fullName evidence="16">Calcium-transporting ATPase 2</fullName>
        <ecNumber evidence="2">7.2.2.10</ecNumber>
    </recommendedName>
</protein>
<dbReference type="InterPro" id="IPR023214">
    <property type="entry name" value="HAD_sf"/>
</dbReference>
<dbReference type="InterPro" id="IPR023298">
    <property type="entry name" value="ATPase_P-typ_TM_dom_sf"/>
</dbReference>
<evidence type="ECO:0000259" key="19">
    <source>
        <dbReference type="SMART" id="SM00831"/>
    </source>
</evidence>
<feature type="region of interest" description="Disordered" evidence="17">
    <location>
        <begin position="1"/>
        <end position="39"/>
    </location>
</feature>
<evidence type="ECO:0000256" key="9">
    <source>
        <dbReference type="ARBA" id="ARBA00022837"/>
    </source>
</evidence>
<dbReference type="Gene3D" id="3.40.50.1000">
    <property type="entry name" value="HAD superfamily/HAD-like"/>
    <property type="match status" value="1"/>
</dbReference>
<keyword evidence="9" id="KW-0106">Calcium</keyword>
<dbReference type="Gene3D" id="2.70.150.10">
    <property type="entry name" value="Calcium-transporting ATPase, cytoplasmic transduction domain A"/>
    <property type="match status" value="1"/>
</dbReference>
<dbReference type="SFLD" id="SFLDF00027">
    <property type="entry name" value="p-type_atpase"/>
    <property type="match status" value="1"/>
</dbReference>
<dbReference type="Proteomes" id="UP001194580">
    <property type="component" value="Unassembled WGS sequence"/>
</dbReference>
<evidence type="ECO:0000256" key="17">
    <source>
        <dbReference type="SAM" id="MobiDB-lite"/>
    </source>
</evidence>
<dbReference type="CDD" id="cd02081">
    <property type="entry name" value="P-type_ATPase_Ca_PMCA-like"/>
    <property type="match status" value="1"/>
</dbReference>
<dbReference type="Pfam" id="PF13246">
    <property type="entry name" value="Cation_ATPase"/>
    <property type="match status" value="1"/>
</dbReference>
<reference evidence="20" key="1">
    <citation type="journal article" date="2020" name="Fungal Divers.">
        <title>Resolving the Mortierellaceae phylogeny through synthesis of multi-gene phylogenetics and phylogenomics.</title>
        <authorList>
            <person name="Vandepol N."/>
            <person name="Liber J."/>
            <person name="Desiro A."/>
            <person name="Na H."/>
            <person name="Kennedy M."/>
            <person name="Barry K."/>
            <person name="Grigoriev I.V."/>
            <person name="Miller A.N."/>
            <person name="O'Donnell K."/>
            <person name="Stajich J.E."/>
            <person name="Bonito G."/>
        </authorList>
    </citation>
    <scope>NUCLEOTIDE SEQUENCE</scope>
    <source>
        <strain evidence="20">NRRL 28262</strain>
    </source>
</reference>
<gene>
    <name evidence="20" type="ORF">BGZ95_003495</name>
</gene>
<feature type="compositionally biased region" description="Basic and acidic residues" evidence="17">
    <location>
        <begin position="15"/>
        <end position="24"/>
    </location>
</feature>
<dbReference type="InterPro" id="IPR001757">
    <property type="entry name" value="P_typ_ATPase"/>
</dbReference>
<dbReference type="InterPro" id="IPR008250">
    <property type="entry name" value="ATPase_P-typ_transduc_dom_A_sf"/>
</dbReference>
<dbReference type="SMART" id="SM00831">
    <property type="entry name" value="Cation_ATPase_N"/>
    <property type="match status" value="1"/>
</dbReference>
<keyword evidence="7" id="KW-0479">Metal-binding</keyword>
<feature type="transmembrane region" description="Helical" evidence="18">
    <location>
        <begin position="380"/>
        <end position="398"/>
    </location>
</feature>
<dbReference type="PROSITE" id="PS00154">
    <property type="entry name" value="ATPASE_E1_E2"/>
    <property type="match status" value="1"/>
</dbReference>
<keyword evidence="15 18" id="KW-0472">Membrane</keyword>
<dbReference type="PRINTS" id="PR00120">
    <property type="entry name" value="HATPASE"/>
</dbReference>
<evidence type="ECO:0000256" key="1">
    <source>
        <dbReference type="ARBA" id="ARBA00004128"/>
    </source>
</evidence>
<dbReference type="InterPro" id="IPR006408">
    <property type="entry name" value="P-type_ATPase_IIB"/>
</dbReference>
<dbReference type="PANTHER" id="PTHR24093:SF369">
    <property type="entry name" value="CALCIUM-TRANSPORTING ATPASE"/>
    <property type="match status" value="1"/>
</dbReference>
<evidence type="ECO:0000256" key="15">
    <source>
        <dbReference type="ARBA" id="ARBA00023136"/>
    </source>
</evidence>
<accession>A0AAD4DLR7</accession>
<feature type="transmembrane region" description="Helical" evidence="18">
    <location>
        <begin position="874"/>
        <end position="894"/>
    </location>
</feature>
<evidence type="ECO:0000256" key="3">
    <source>
        <dbReference type="ARBA" id="ARBA00022448"/>
    </source>
</evidence>
<dbReference type="GO" id="GO:0005774">
    <property type="term" value="C:vacuolar membrane"/>
    <property type="evidence" value="ECO:0007669"/>
    <property type="project" value="UniProtKB-SubCell"/>
</dbReference>
<keyword evidence="3" id="KW-0813">Transport</keyword>
<sequence>MDKAELDNTSAPADLHIRTGDKIENSNSSNQSEPSTVVAPQYTALADPRPTNHGPFSFTPNELMDLYDPKAPEKLEAYGGVPAILAGLHANPTKGLSTANKPLTSVVTSGEKVEDHHQAADGEVTFADREQYYGRNVLPKRKPKTIFQLMWMALQEKILILLLIAAVVSIGLGVYEDYGMEHKPKPRWDREFNRVNVEDAKISWKEAQFRKLNAKKEDREVKALRNGETVLISVYDITVGDVLHLEPGDVISADGIYLGGHNLKCDESAMTGESDAVKKVTHEEYKRLEEAEHASAHENAPVHTNHEGIEVIKEQSHALHGVDPFIISGSKVLEGVGLYVVTGVGENSFHGRTMMSLRTEAEDTPLQVKLNGLAEQIAKLGSLAALVMLIILFIRFFVTFKDGRPPGTEIVKKLVDILIAAVTVIVVAVPEGLPLAVTLALAFATTRMLKDNNLVRVLAACETMGNATTICSDKTGTLTQNRMTIVAGTLGLKTRFVADNADGDANKRAGVAINKNAVAISQLVSSIPAPVTQIMHEAIAVNSSAFESEDEKGNLAFIGSKTEVALLDFSKKIGGADYRQLREATPIVHLYPFSSERKSMATIVQMGPNKFRLHAKGASEIIMKRCDKVLQISAADQASSEKDGEISQLELNGELQTQIHKTIISYATQSLRTIGIAYRDFESWPPANVQLNEDGEVPFSAVAEEGLTLIGVVGIEDPLRDGVPEAVLACQRAGVFVRMVTGDNILTAKSIATQCGIYTQGGIIMEGPKFRALSEEEMDAVIPRLQVLARSSPEDKKILVGRLKAQGEIVAVTGDGTNDGPALKMSDVGFSMGIAGTEVAKEASAIILMDDNFSSIVKAILWGRAVNDAVKKFLQFQLTVNVTAVILTLVTAVASADQKPVMSAVQLLWVNLIMDTLAALALATDAPTMDLLDRQPEPRTAPLISFTMWKMILGQAILQLVIVFTLEYAGMSILNYKVVPDHLIEKAKQEAGNLPDNQAVAINEITDAYLGFKEQEIATMVFNTFVFLQIFNEVNCRRLDNRLNIFAGMLKNNYFM</sequence>
<dbReference type="SFLD" id="SFLDS00003">
    <property type="entry name" value="Haloacid_Dehalogenase"/>
    <property type="match status" value="1"/>
</dbReference>
<dbReference type="InterPro" id="IPR006068">
    <property type="entry name" value="ATPase_P-typ_cation-transptr_C"/>
</dbReference>
<feature type="non-terminal residue" evidence="20">
    <location>
        <position position="1056"/>
    </location>
</feature>
<dbReference type="GO" id="GO:0005524">
    <property type="term" value="F:ATP binding"/>
    <property type="evidence" value="ECO:0007669"/>
    <property type="project" value="UniProtKB-KW"/>
</dbReference>
<dbReference type="PANTHER" id="PTHR24093">
    <property type="entry name" value="CATION TRANSPORTING ATPASE"/>
    <property type="match status" value="1"/>
</dbReference>
<dbReference type="NCBIfam" id="TIGR01494">
    <property type="entry name" value="ATPase_P-type"/>
    <property type="match status" value="2"/>
</dbReference>
<organism evidence="20 21">
    <name type="scientific">Linnemannia exigua</name>
    <dbReference type="NCBI Taxonomy" id="604196"/>
    <lineage>
        <taxon>Eukaryota</taxon>
        <taxon>Fungi</taxon>
        <taxon>Fungi incertae sedis</taxon>
        <taxon>Mucoromycota</taxon>
        <taxon>Mortierellomycotina</taxon>
        <taxon>Mortierellomycetes</taxon>
        <taxon>Mortierellales</taxon>
        <taxon>Mortierellaceae</taxon>
        <taxon>Linnemannia</taxon>
    </lineage>
</organism>
<dbReference type="Pfam" id="PF00690">
    <property type="entry name" value="Cation_ATPase_N"/>
    <property type="match status" value="1"/>
</dbReference>
<keyword evidence="14" id="KW-0406">Ion transport</keyword>
<feature type="domain" description="Cation-transporting P-type ATPase N-terminal" evidence="19">
    <location>
        <begin position="77"/>
        <end position="174"/>
    </location>
</feature>
<feature type="transmembrane region" description="Helical" evidence="18">
    <location>
        <begin position="901"/>
        <end position="923"/>
    </location>
</feature>
<evidence type="ECO:0000313" key="20">
    <source>
        <dbReference type="EMBL" id="KAG0281460.1"/>
    </source>
</evidence>
<evidence type="ECO:0000256" key="6">
    <source>
        <dbReference type="ARBA" id="ARBA00022692"/>
    </source>
</evidence>
<dbReference type="Gene3D" id="1.20.1110.10">
    <property type="entry name" value="Calcium-transporting ATPase, transmembrane domain"/>
    <property type="match status" value="1"/>
</dbReference>
<dbReference type="SUPFAM" id="SSF56784">
    <property type="entry name" value="HAD-like"/>
    <property type="match status" value="1"/>
</dbReference>
<dbReference type="Pfam" id="PF00122">
    <property type="entry name" value="E1-E2_ATPase"/>
    <property type="match status" value="1"/>
</dbReference>
<evidence type="ECO:0000256" key="13">
    <source>
        <dbReference type="ARBA" id="ARBA00022989"/>
    </source>
</evidence>
<dbReference type="GO" id="GO:0046872">
    <property type="term" value="F:metal ion binding"/>
    <property type="evidence" value="ECO:0007669"/>
    <property type="project" value="UniProtKB-KW"/>
</dbReference>
<dbReference type="SUPFAM" id="SSF81665">
    <property type="entry name" value="Calcium ATPase, transmembrane domain M"/>
    <property type="match status" value="1"/>
</dbReference>
<feature type="transmembrane region" description="Helical" evidence="18">
    <location>
        <begin position="943"/>
        <end position="966"/>
    </location>
</feature>
<evidence type="ECO:0000256" key="7">
    <source>
        <dbReference type="ARBA" id="ARBA00022723"/>
    </source>
</evidence>
<keyword evidence="11" id="KW-0460">Magnesium</keyword>
<comment type="caution">
    <text evidence="20">The sequence shown here is derived from an EMBL/GenBank/DDBJ whole genome shotgun (WGS) entry which is preliminary data.</text>
</comment>
<evidence type="ECO:0000256" key="12">
    <source>
        <dbReference type="ARBA" id="ARBA00022967"/>
    </source>
</evidence>
<dbReference type="InterPro" id="IPR059000">
    <property type="entry name" value="ATPase_P-type_domA"/>
</dbReference>
<dbReference type="FunFam" id="3.40.50.1000:FF:000018">
    <property type="entry name" value="Calcium-transporting ATPase"/>
    <property type="match status" value="1"/>
</dbReference>
<dbReference type="Gene3D" id="3.40.1110.10">
    <property type="entry name" value="Calcium-transporting ATPase, cytoplasmic domain N"/>
    <property type="match status" value="1"/>
</dbReference>
<name>A0AAD4DLR7_9FUNG</name>
<dbReference type="GO" id="GO:0006874">
    <property type="term" value="P:intracellular calcium ion homeostasis"/>
    <property type="evidence" value="ECO:0007669"/>
    <property type="project" value="TreeGrafter"/>
</dbReference>
<dbReference type="InterPro" id="IPR023299">
    <property type="entry name" value="ATPase_P-typ_cyto_dom_N"/>
</dbReference>
<dbReference type="AlphaFoldDB" id="A0AAD4DLR7"/>
<dbReference type="EMBL" id="JAAAIL010000018">
    <property type="protein sequence ID" value="KAG0281460.1"/>
    <property type="molecule type" value="Genomic_DNA"/>
</dbReference>
<feature type="transmembrane region" description="Helical" evidence="18">
    <location>
        <begin position="418"/>
        <end position="444"/>
    </location>
</feature>
<keyword evidence="6 18" id="KW-0812">Transmembrane</keyword>
<proteinExistence type="predicted"/>
<evidence type="ECO:0000256" key="18">
    <source>
        <dbReference type="SAM" id="Phobius"/>
    </source>
</evidence>
<evidence type="ECO:0000256" key="8">
    <source>
        <dbReference type="ARBA" id="ARBA00022741"/>
    </source>
</evidence>
<evidence type="ECO:0000256" key="16">
    <source>
        <dbReference type="ARBA" id="ARBA00067965"/>
    </source>
</evidence>
<dbReference type="SUPFAM" id="SSF81653">
    <property type="entry name" value="Calcium ATPase, transduction domain A"/>
    <property type="match status" value="1"/>
</dbReference>
<keyword evidence="10" id="KW-0067">ATP-binding</keyword>
<evidence type="ECO:0000256" key="5">
    <source>
        <dbReference type="ARBA" id="ARBA00022568"/>
    </source>
</evidence>
<dbReference type="EC" id="7.2.2.10" evidence="2"/>
<dbReference type="GO" id="GO:0005388">
    <property type="term" value="F:P-type calcium transporter activity"/>
    <property type="evidence" value="ECO:0007669"/>
    <property type="project" value="UniProtKB-EC"/>
</dbReference>
<dbReference type="SUPFAM" id="SSF81660">
    <property type="entry name" value="Metal cation-transporting ATPase, ATP-binding domain N"/>
    <property type="match status" value="1"/>
</dbReference>
<keyword evidence="4" id="KW-0926">Vacuole</keyword>
<dbReference type="NCBIfam" id="TIGR01517">
    <property type="entry name" value="ATPase-IIB_Ca"/>
    <property type="match status" value="1"/>
</dbReference>
<evidence type="ECO:0000256" key="2">
    <source>
        <dbReference type="ARBA" id="ARBA00012790"/>
    </source>
</evidence>
<evidence type="ECO:0000256" key="4">
    <source>
        <dbReference type="ARBA" id="ARBA00022554"/>
    </source>
</evidence>
<dbReference type="PRINTS" id="PR00119">
    <property type="entry name" value="CATATPASE"/>
</dbReference>
<feature type="transmembrane region" description="Helical" evidence="18">
    <location>
        <begin position="158"/>
        <end position="175"/>
    </location>
</feature>
<dbReference type="InterPro" id="IPR018303">
    <property type="entry name" value="ATPase_P-typ_P_site"/>
</dbReference>
<dbReference type="GO" id="GO:0016887">
    <property type="term" value="F:ATP hydrolysis activity"/>
    <property type="evidence" value="ECO:0007669"/>
    <property type="project" value="InterPro"/>
</dbReference>
<keyword evidence="21" id="KW-1185">Reference proteome</keyword>
<evidence type="ECO:0000256" key="14">
    <source>
        <dbReference type="ARBA" id="ARBA00023065"/>
    </source>
</evidence>
<evidence type="ECO:0000313" key="21">
    <source>
        <dbReference type="Proteomes" id="UP001194580"/>
    </source>
</evidence>
<keyword evidence="12" id="KW-1278">Translocase</keyword>
<dbReference type="InterPro" id="IPR044492">
    <property type="entry name" value="P_typ_ATPase_HD_dom"/>
</dbReference>
<dbReference type="Pfam" id="PF00689">
    <property type="entry name" value="Cation_ATPase_C"/>
    <property type="match status" value="1"/>
</dbReference>
<dbReference type="GO" id="GO:0005886">
    <property type="term" value="C:plasma membrane"/>
    <property type="evidence" value="ECO:0007669"/>
    <property type="project" value="TreeGrafter"/>
</dbReference>
<keyword evidence="8" id="KW-0547">Nucleotide-binding</keyword>
<evidence type="ECO:0000256" key="11">
    <source>
        <dbReference type="ARBA" id="ARBA00022842"/>
    </source>
</evidence>
<evidence type="ECO:0000256" key="10">
    <source>
        <dbReference type="ARBA" id="ARBA00022840"/>
    </source>
</evidence>
<dbReference type="InterPro" id="IPR004014">
    <property type="entry name" value="ATPase_P-typ_cation-transptr_N"/>
</dbReference>
<keyword evidence="5" id="KW-0109">Calcium transport</keyword>
<keyword evidence="13 18" id="KW-1133">Transmembrane helix</keyword>
<dbReference type="FunFam" id="2.70.150.10:FF:000028">
    <property type="entry name" value="Calcium-transporting ATPase"/>
    <property type="match status" value="1"/>
</dbReference>
<dbReference type="SFLD" id="SFLDG00002">
    <property type="entry name" value="C1.7:_P-type_atpase_like"/>
    <property type="match status" value="1"/>
</dbReference>